<dbReference type="Proteomes" id="UP000639338">
    <property type="component" value="Unassembled WGS sequence"/>
</dbReference>
<evidence type="ECO:0000313" key="2">
    <source>
        <dbReference type="EMBL" id="KAF7987640.1"/>
    </source>
</evidence>
<evidence type="ECO:0000313" key="3">
    <source>
        <dbReference type="Proteomes" id="UP000639338"/>
    </source>
</evidence>
<keyword evidence="1" id="KW-0175">Coiled coil</keyword>
<reference evidence="2 3" key="1">
    <citation type="submission" date="2020-08" db="EMBL/GenBank/DDBJ databases">
        <title>Aphidius gifuensis genome sequencing and assembly.</title>
        <authorList>
            <person name="Du Z."/>
        </authorList>
    </citation>
    <scope>NUCLEOTIDE SEQUENCE [LARGE SCALE GENOMIC DNA]</scope>
    <source>
        <strain evidence="2">YNYX2018</strain>
        <tissue evidence="2">Adults</tissue>
    </source>
</reference>
<comment type="caution">
    <text evidence="2">The sequence shown here is derived from an EMBL/GenBank/DDBJ whole genome shotgun (WGS) entry which is preliminary data.</text>
</comment>
<dbReference type="AlphaFoldDB" id="A0A834XLM7"/>
<sequence length="135" mass="15392">MKIAYQRNLPEIGEGLIKRNEKNIYAIDILRRRISHAQALALVRERPYNITIGRYQRQIQELINDCNRIDRDIDELTRASCILARWNRAGIHGVGTRPTATSSTNDFVPDEEINFPGQIAASGNADFIDNNVNEE</sequence>
<accession>A0A834XLM7</accession>
<name>A0A834XLM7_APHGI</name>
<keyword evidence="3" id="KW-1185">Reference proteome</keyword>
<protein>
    <submittedName>
        <fullName evidence="2">Uncharacterized protein</fullName>
    </submittedName>
</protein>
<gene>
    <name evidence="2" type="ORF">HCN44_003503</name>
</gene>
<proteinExistence type="predicted"/>
<dbReference type="EMBL" id="JACMRX010000006">
    <property type="protein sequence ID" value="KAF7987640.1"/>
    <property type="molecule type" value="Genomic_DNA"/>
</dbReference>
<evidence type="ECO:0000256" key="1">
    <source>
        <dbReference type="SAM" id="Coils"/>
    </source>
</evidence>
<feature type="coiled-coil region" evidence="1">
    <location>
        <begin position="52"/>
        <end position="79"/>
    </location>
</feature>
<organism evidence="2 3">
    <name type="scientific">Aphidius gifuensis</name>
    <name type="common">Parasitoid wasp</name>
    <dbReference type="NCBI Taxonomy" id="684658"/>
    <lineage>
        <taxon>Eukaryota</taxon>
        <taxon>Metazoa</taxon>
        <taxon>Ecdysozoa</taxon>
        <taxon>Arthropoda</taxon>
        <taxon>Hexapoda</taxon>
        <taxon>Insecta</taxon>
        <taxon>Pterygota</taxon>
        <taxon>Neoptera</taxon>
        <taxon>Endopterygota</taxon>
        <taxon>Hymenoptera</taxon>
        <taxon>Apocrita</taxon>
        <taxon>Ichneumonoidea</taxon>
        <taxon>Braconidae</taxon>
        <taxon>Aphidiinae</taxon>
        <taxon>Aphidius</taxon>
    </lineage>
</organism>